<evidence type="ECO:0000256" key="3">
    <source>
        <dbReference type="ARBA" id="ARBA00022490"/>
    </source>
</evidence>
<evidence type="ECO:0000256" key="5">
    <source>
        <dbReference type="SAM" id="MobiDB-lite"/>
    </source>
</evidence>
<dbReference type="SUPFAM" id="SSF54236">
    <property type="entry name" value="Ubiquitin-like"/>
    <property type="match status" value="2"/>
</dbReference>
<dbReference type="InterPro" id="IPR024066">
    <property type="entry name" value="RGS_subdom1/3"/>
</dbReference>
<evidence type="ECO:0000313" key="9">
    <source>
        <dbReference type="EnsemblMetazoa" id="ENSAATROPP003178"/>
    </source>
</evidence>
<feature type="compositionally biased region" description="Pro residues" evidence="5">
    <location>
        <begin position="2118"/>
        <end position="2127"/>
    </location>
</feature>
<dbReference type="InterPro" id="IPR016137">
    <property type="entry name" value="RGS"/>
</dbReference>
<dbReference type="CDD" id="cd17067">
    <property type="entry name" value="RBD2_RGS12_like"/>
    <property type="match status" value="1"/>
</dbReference>
<evidence type="ECO:0000259" key="8">
    <source>
        <dbReference type="PROSITE" id="PS50898"/>
    </source>
</evidence>
<dbReference type="Pfam" id="PF00595">
    <property type="entry name" value="PDZ"/>
    <property type="match status" value="1"/>
</dbReference>
<feature type="region of interest" description="Disordered" evidence="5">
    <location>
        <begin position="959"/>
        <end position="994"/>
    </location>
</feature>
<dbReference type="SUPFAM" id="SSF48097">
    <property type="entry name" value="Regulator of G-protein signaling, RGS"/>
    <property type="match status" value="1"/>
</dbReference>
<dbReference type="SMART" id="SM00315">
    <property type="entry name" value="RGS"/>
    <property type="match status" value="1"/>
</dbReference>
<dbReference type="InterPro" id="IPR003109">
    <property type="entry name" value="GoLoco_motif"/>
</dbReference>
<dbReference type="InterPro" id="IPR036305">
    <property type="entry name" value="RGS_sf"/>
</dbReference>
<dbReference type="GO" id="GO:0005096">
    <property type="term" value="F:GTPase activator activity"/>
    <property type="evidence" value="ECO:0007669"/>
    <property type="project" value="UniProtKB-KW"/>
</dbReference>
<keyword evidence="4" id="KW-0677">Repeat</keyword>
<feature type="domain" description="RBD" evidence="8">
    <location>
        <begin position="1459"/>
        <end position="1528"/>
    </location>
</feature>
<comment type="subcellular location">
    <subcellularLocation>
        <location evidence="1">Cytoplasm</location>
    </subcellularLocation>
</comment>
<dbReference type="Proteomes" id="UP000075880">
    <property type="component" value="Unassembled WGS sequence"/>
</dbReference>
<feature type="region of interest" description="Disordered" evidence="5">
    <location>
        <begin position="768"/>
        <end position="822"/>
    </location>
</feature>
<dbReference type="InterPro" id="IPR003116">
    <property type="entry name" value="RBD_dom"/>
</dbReference>
<evidence type="ECO:0008006" key="11">
    <source>
        <dbReference type="Google" id="ProtNLM"/>
    </source>
</evidence>
<dbReference type="PROSITE" id="PS50877">
    <property type="entry name" value="GOLOCO"/>
    <property type="match status" value="1"/>
</dbReference>
<dbReference type="Gene3D" id="1.10.167.10">
    <property type="entry name" value="Regulator of G-protein Signalling 4, domain 2"/>
    <property type="match status" value="1"/>
</dbReference>
<feature type="compositionally biased region" description="Low complexity" evidence="5">
    <location>
        <begin position="1329"/>
        <end position="1338"/>
    </location>
</feature>
<feature type="compositionally biased region" description="Basic and acidic residues" evidence="5">
    <location>
        <begin position="1643"/>
        <end position="1654"/>
    </location>
</feature>
<dbReference type="Pfam" id="PF00615">
    <property type="entry name" value="RGS"/>
    <property type="match status" value="1"/>
</dbReference>
<feature type="compositionally biased region" description="Basic and acidic residues" evidence="5">
    <location>
        <begin position="1926"/>
        <end position="1935"/>
    </location>
</feature>
<feature type="region of interest" description="Disordered" evidence="5">
    <location>
        <begin position="1694"/>
        <end position="1754"/>
    </location>
</feature>
<evidence type="ECO:0000313" key="10">
    <source>
        <dbReference type="Proteomes" id="UP000075880"/>
    </source>
</evidence>
<feature type="region of interest" description="Disordered" evidence="5">
    <location>
        <begin position="829"/>
        <end position="848"/>
    </location>
</feature>
<reference evidence="9" key="1">
    <citation type="submission" date="2024-04" db="UniProtKB">
        <authorList>
            <consortium name="EnsemblMetazoa"/>
        </authorList>
    </citation>
    <scope>IDENTIFICATION</scope>
    <source>
        <strain evidence="9">EBRO</strain>
    </source>
</reference>
<dbReference type="Pfam" id="PF02196">
    <property type="entry name" value="RBD"/>
    <property type="match status" value="1"/>
</dbReference>
<feature type="domain" description="RBD" evidence="8">
    <location>
        <begin position="1388"/>
        <end position="1458"/>
    </location>
</feature>
<feature type="region of interest" description="Disordered" evidence="5">
    <location>
        <begin position="1822"/>
        <end position="1907"/>
    </location>
</feature>
<dbReference type="GO" id="GO:0005737">
    <property type="term" value="C:cytoplasm"/>
    <property type="evidence" value="ECO:0007669"/>
    <property type="project" value="UniProtKB-SubCell"/>
</dbReference>
<dbReference type="InterPro" id="IPR001478">
    <property type="entry name" value="PDZ"/>
</dbReference>
<organism evidence="9 10">
    <name type="scientific">Anopheles atroparvus</name>
    <name type="common">European mosquito</name>
    <dbReference type="NCBI Taxonomy" id="41427"/>
    <lineage>
        <taxon>Eukaryota</taxon>
        <taxon>Metazoa</taxon>
        <taxon>Ecdysozoa</taxon>
        <taxon>Arthropoda</taxon>
        <taxon>Hexapoda</taxon>
        <taxon>Insecta</taxon>
        <taxon>Pterygota</taxon>
        <taxon>Neoptera</taxon>
        <taxon>Endopterygota</taxon>
        <taxon>Diptera</taxon>
        <taxon>Nematocera</taxon>
        <taxon>Culicoidea</taxon>
        <taxon>Culicidae</taxon>
        <taxon>Anophelinae</taxon>
        <taxon>Anopheles</taxon>
    </lineage>
</organism>
<dbReference type="Gene3D" id="1.10.196.10">
    <property type="match status" value="1"/>
</dbReference>
<feature type="compositionally biased region" description="Basic residues" evidence="5">
    <location>
        <begin position="1294"/>
        <end position="1306"/>
    </location>
</feature>
<dbReference type="GO" id="GO:0008277">
    <property type="term" value="P:regulation of G protein-coupled receptor signaling pathway"/>
    <property type="evidence" value="ECO:0007669"/>
    <property type="project" value="TreeGrafter"/>
</dbReference>
<feature type="compositionally biased region" description="Basic residues" evidence="5">
    <location>
        <begin position="125"/>
        <end position="135"/>
    </location>
</feature>
<dbReference type="Gene3D" id="2.30.42.10">
    <property type="match status" value="1"/>
</dbReference>
<dbReference type="SMART" id="SM00228">
    <property type="entry name" value="PDZ"/>
    <property type="match status" value="1"/>
</dbReference>
<feature type="compositionally biased region" description="Basic and acidic residues" evidence="5">
    <location>
        <begin position="969"/>
        <end position="980"/>
    </location>
</feature>
<keyword evidence="3" id="KW-0963">Cytoplasm</keyword>
<feature type="domain" description="PDZ" evidence="6">
    <location>
        <begin position="28"/>
        <end position="105"/>
    </location>
</feature>
<dbReference type="SUPFAM" id="SSF50156">
    <property type="entry name" value="PDZ domain-like"/>
    <property type="match status" value="1"/>
</dbReference>
<sequence>MHGTGGGANGGGAAHRRRKKRSNYGIRTVEVNRGSNGFGFTISGQQPCILSCIVTGSPADLAGLRAGDFLISVNGLNVSKLPHESVVQLIGSTHGTIRMAIAENYYSDSSDEDIMFQHGGQQARSRPKYPHKAKFSRGIASGADGGSGLNSGGPERSVGVGSGSGGPGQEELTLHDSSPPGTTAYNVIHSPNASNSCDISNVSAMVRSVQLGTAEDELAVGQGAVGPGQERHSALEYQAVVGYLGTIEMPKQIATSSKLQTVRSCIRKMRQEKRNPTTVLMTILPSCLNLTNTSNTLIAKYASTRLSYVSSSSESDNKYFGLVTSAIYADGLMCDSADDVLLMSHPRKDVVISNSCHVFVIDGKLAIEHELHLEKAAIFRIVCTKDPITNLCLEFPSNSEYVVNLIRSMYSLKSPMKAGEGGPSGSGSRKPPVARSLNLEGGRFPRNRSDPRLNPSRAEGDAHDALAANSPQPSNHSEITTTSSNSDSGIGFHNDCRNISDRILLVDFPGMLGPQQQRLLQQQQIANVRAHYRKSHPFLRPAGIINEIPQKMDDPIRNIRSMAGAAGSAHSARLEGGGGGALQIVHGKSKSADYSYPSTSAGGSGFIDRLTVRARPDPKAFSSDRSPTKENALNAYMHDEAARGLEQPEHDDGMLPLTVLDDPWAYGRTLDEQGNVVEERPIDVPPMEDLFLDLDRYNNDNVKNSLLAARSCDDMILSLGKESMARGDGSCGDGAPADLLLDAEAYERLKVKLSIDDLTLISSGLDRMEQEGGREGGGGGDGDGSTNGGGSGQQHVFLQPLKPVKRSKKACTTHTSRSATGKLAAIHHGTGDETHHHHHHGGGSRHRGDKLAAYKLSPKVFGLPRPISVSFENISTLTGNDGVIEGGGVAHGGNPAASGGVCLDGGASNSARKGSHKTAPHSGIGTPGGSGRKSRSAKRLSGGFSAIWGSLQELRSGGAGFAGGGGKSGVEEVRGKHDETIGSIQDSSKKKNRERRLSGLKILEATYSEPDLRYDERKQINHSASPFRPWGQSSLRSRSTEHRTPNGSARRPSSLAASESDVYTKSIDDDYSSTKSGYNPYGGGSCGDVLAVDSGMAMHGANSGSGGKSAGATGGPTGVASWGTSFEKLLEDAAGLHTFSEFLKKEFSAENIYFWTACERYRQLTEREERAREAQTIFARHLESGCSDPVNVDSIARNIALEHLPQAEPTLFAAAQKQIFNLMKFDSYQRFIKSDLYRVCQEAEAKNHPLPYTGDQLDPMLRTSFTMAQGGGAAASGGVTKLKKSLSNAEDRRRKSLLPWHRKTRCKSKDRADSDASKKDGGKGGGSSTSGNAGAASGATGGGSSSSNTLKLLSTNSTSDIHSSRSSLASFDAAIGGKSYDPDDTRTTLCRVILSNGATTVVQTRSNETIKELVERLLEKRGIVYNAYEAFLASSSKPLDLDGPSVSLAGKEVNIDQRVVFKLNLPNRKMISVKSKATKPLADVLRPILHKYNYELDQMKVTDASDVGLDMTQPVTAVDGLCLYIRCAGEIPSASIIHPELGRPLAGARPVINTATHQQIVNHFQQQQQQQLLNSQPSASQQQQQQQHQFAVPSSNPPSYALATNGKSRSFFGNGGSVAATPAATCNNNNNPLNVNHNHLRSKEHEQVQLKEQEPQPPAPSASAASVGHHRGQQELNTLDEITNKVFNELMNGKTASNGAAGKGPPDVDCASDTSSTRRDRFRRRGSNAPSESGRGAKSKKCSTAGSEDGGESVSNVGMKKPIIAKLKAGVKLQMPTRSQNDELLEGLKRAQRSRLEDQRGTEINFELPDFLKDKENFATSSAAGSTTVGTGTASTANSVSAGAPLQGPASKLTRSKPARRSEATTPTAEYVGGSLQQINKPQPAPRLSITGQTRHQAGGPGSPVHAAVSDSQLNLSTQCNASPLPHDDPFHVRSGESQSENSYADTTLVFTHATPVQGHSPVAATPRTIASSAFGHHQHRQDNVPGDQSDSSAAEDTPADGAHTGCCDQPYDTSPESSPPAHGGQLHPHHYHHATALGVPVGTNPTHYPPHHHHNPHLHHAHHHPHGQHYHHHHHPSSTRYPATNGIGPTAATTVSPLTLPLDGGVPVASANDNQKGPPPLPPKPKILPMKPSNWGHPGGVTAPYSSVNGDGGSNTGTSGSTSSSGTNTSGSSTSNGSSSSSSTSSSSSNNHHHSGSVNEGVGGTVAVGSNGILSANHNELASMVREGNRRASGGIAESGPAVISSAVAQARSVYFDQGSSSFV</sequence>
<feature type="compositionally biased region" description="Low complexity" evidence="5">
    <location>
        <begin position="1570"/>
        <end position="1594"/>
    </location>
</feature>
<feature type="region of interest" description="Disordered" evidence="5">
    <location>
        <begin position="1643"/>
        <end position="1671"/>
    </location>
</feature>
<dbReference type="SMART" id="SM00455">
    <property type="entry name" value="RBD"/>
    <property type="match status" value="2"/>
</dbReference>
<dbReference type="PANTHER" id="PTHR45945">
    <property type="entry name" value="REGULATOR OF G-PROTEIN SIGNALING LOCO"/>
    <property type="match status" value="1"/>
</dbReference>
<dbReference type="PROSITE" id="PS50898">
    <property type="entry name" value="RBD"/>
    <property type="match status" value="2"/>
</dbReference>
<feature type="domain" description="RGS" evidence="7">
    <location>
        <begin position="1125"/>
        <end position="1238"/>
    </location>
</feature>
<protein>
    <recommendedName>
        <fullName evidence="11">Regulator of G-protein signaling</fullName>
    </recommendedName>
</protein>
<feature type="compositionally biased region" description="Gly residues" evidence="5">
    <location>
        <begin position="959"/>
        <end position="968"/>
    </location>
</feature>
<dbReference type="InterPro" id="IPR046995">
    <property type="entry name" value="RGS10/12/14-like"/>
</dbReference>
<feature type="region of interest" description="Disordered" evidence="5">
    <location>
        <begin position="1019"/>
        <end position="1062"/>
    </location>
</feature>
<dbReference type="PROSITE" id="PS50106">
    <property type="entry name" value="PDZ"/>
    <property type="match status" value="1"/>
</dbReference>
<evidence type="ECO:0000259" key="6">
    <source>
        <dbReference type="PROSITE" id="PS50106"/>
    </source>
</evidence>
<dbReference type="PROSITE" id="PS50132">
    <property type="entry name" value="RGS"/>
    <property type="match status" value="1"/>
</dbReference>
<dbReference type="GO" id="GO:0048699">
    <property type="term" value="P:generation of neurons"/>
    <property type="evidence" value="ECO:0007669"/>
    <property type="project" value="UniProtKB-ARBA"/>
</dbReference>
<dbReference type="Gene3D" id="2.30.29.30">
    <property type="entry name" value="Pleckstrin-homology domain (PH domain)/Phosphotyrosine-binding domain (PTB)"/>
    <property type="match status" value="1"/>
</dbReference>
<dbReference type="SUPFAM" id="SSF50729">
    <property type="entry name" value="PH domain-like"/>
    <property type="match status" value="1"/>
</dbReference>
<feature type="region of interest" description="Disordered" evidence="5">
    <location>
        <begin position="1977"/>
        <end position="2205"/>
    </location>
</feature>
<feature type="compositionally biased region" description="Basic and acidic residues" evidence="5">
    <location>
        <begin position="1307"/>
        <end position="1322"/>
    </location>
</feature>
<feature type="compositionally biased region" description="Low complexity" evidence="5">
    <location>
        <begin position="1822"/>
        <end position="1839"/>
    </location>
</feature>
<feature type="region of interest" description="Disordered" evidence="5">
    <location>
        <begin position="1920"/>
        <end position="1943"/>
    </location>
</feature>
<keyword evidence="2" id="KW-0343">GTPase activation</keyword>
<feature type="region of interest" description="Disordered" evidence="5">
    <location>
        <begin position="416"/>
        <end position="490"/>
    </location>
</feature>
<feature type="region of interest" description="Disordered" evidence="5">
    <location>
        <begin position="1"/>
        <end position="25"/>
    </location>
</feature>
<evidence type="ECO:0000256" key="2">
    <source>
        <dbReference type="ARBA" id="ARBA00022468"/>
    </source>
</evidence>
<dbReference type="FunFam" id="1.10.167.10:FF:000001">
    <property type="entry name" value="Putative regulator of g-protein signaling 12"/>
    <property type="match status" value="1"/>
</dbReference>
<name>A0AAG5CXK4_ANOAO</name>
<feature type="compositionally biased region" description="Low complexity" evidence="5">
    <location>
        <begin position="2157"/>
        <end position="2191"/>
    </location>
</feature>
<feature type="region of interest" description="Disordered" evidence="5">
    <location>
        <begin position="121"/>
        <end position="183"/>
    </location>
</feature>
<dbReference type="Gene3D" id="3.10.20.90">
    <property type="entry name" value="Phosphatidylinositol 3-kinase Catalytic Subunit, Chain A, domain 1"/>
    <property type="match status" value="2"/>
</dbReference>
<keyword evidence="10" id="KW-1185">Reference proteome</keyword>
<dbReference type="EnsemblMetazoa" id="ENSAATROPT003310">
    <property type="protein sequence ID" value="ENSAATROPP003178"/>
    <property type="gene ID" value="ENSAATROPG002620"/>
</dbReference>
<feature type="compositionally biased region" description="Gly residues" evidence="5">
    <location>
        <begin position="775"/>
        <end position="792"/>
    </location>
</feature>
<dbReference type="GO" id="GO:0005886">
    <property type="term" value="C:plasma membrane"/>
    <property type="evidence" value="ECO:0007669"/>
    <property type="project" value="TreeGrafter"/>
</dbReference>
<feature type="region of interest" description="Disordered" evidence="5">
    <location>
        <begin position="907"/>
        <end position="938"/>
    </location>
</feature>
<accession>A0AAG5CXK4</accession>
<dbReference type="InterPro" id="IPR036034">
    <property type="entry name" value="PDZ_sf"/>
</dbReference>
<feature type="compositionally biased region" description="Basic residues" evidence="5">
    <location>
        <begin position="2050"/>
        <end position="2078"/>
    </location>
</feature>
<dbReference type="SMART" id="SM00390">
    <property type="entry name" value="GoLoco"/>
    <property type="match status" value="1"/>
</dbReference>
<dbReference type="CDD" id="cd06710">
    <property type="entry name" value="PDZ_RGS12-like"/>
    <property type="match status" value="1"/>
</dbReference>
<feature type="compositionally biased region" description="Polar residues" evidence="5">
    <location>
        <begin position="469"/>
        <end position="488"/>
    </location>
</feature>
<dbReference type="InterPro" id="IPR044926">
    <property type="entry name" value="RGS_subdomain_2"/>
</dbReference>
<feature type="region of interest" description="Disordered" evidence="5">
    <location>
        <begin position="1570"/>
        <end position="1606"/>
    </location>
</feature>
<evidence type="ECO:0000256" key="4">
    <source>
        <dbReference type="ARBA" id="ARBA00022737"/>
    </source>
</evidence>
<evidence type="ECO:0000259" key="7">
    <source>
        <dbReference type="PROSITE" id="PS50132"/>
    </source>
</evidence>
<dbReference type="PANTHER" id="PTHR45945:SF3">
    <property type="entry name" value="REGULATOR OF G-PROTEIN SIGNALING LOCO"/>
    <property type="match status" value="1"/>
</dbReference>
<evidence type="ECO:0000256" key="1">
    <source>
        <dbReference type="ARBA" id="ARBA00004496"/>
    </source>
</evidence>
<proteinExistence type="predicted"/>
<dbReference type="InterPro" id="IPR029071">
    <property type="entry name" value="Ubiquitin-like_domsf"/>
</dbReference>
<dbReference type="PRINTS" id="PR01301">
    <property type="entry name" value="RGSPROTEIN"/>
</dbReference>
<dbReference type="InterPro" id="IPR011993">
    <property type="entry name" value="PH-like_dom_sf"/>
</dbReference>
<dbReference type="GO" id="GO:0007165">
    <property type="term" value="P:signal transduction"/>
    <property type="evidence" value="ECO:0007669"/>
    <property type="project" value="InterPro"/>
</dbReference>
<feature type="compositionally biased region" description="Gly residues" evidence="5">
    <location>
        <begin position="1"/>
        <end position="13"/>
    </location>
</feature>
<dbReference type="GO" id="GO:0005634">
    <property type="term" value="C:nucleus"/>
    <property type="evidence" value="ECO:0007669"/>
    <property type="project" value="TreeGrafter"/>
</dbReference>
<dbReference type="CDD" id="cd01817">
    <property type="entry name" value="RBD1_RGS12_like"/>
    <property type="match status" value="1"/>
</dbReference>
<feature type="compositionally biased region" description="Basic residues" evidence="5">
    <location>
        <begin position="836"/>
        <end position="848"/>
    </location>
</feature>
<feature type="region of interest" description="Disordered" evidence="5">
    <location>
        <begin position="1269"/>
        <end position="1346"/>
    </location>
</feature>